<dbReference type="OMA" id="HACNCDE"/>
<name>A0A0N7L3K0_PLAHL</name>
<dbReference type="RefSeq" id="XP_024572460.1">
    <property type="nucleotide sequence ID" value="XM_024715968.1"/>
</dbReference>
<keyword evidence="2 4" id="KW-0863">Zinc-finger</keyword>
<dbReference type="InterPro" id="IPR019786">
    <property type="entry name" value="Zinc_finger_PHD-type_CS"/>
</dbReference>
<keyword evidence="1" id="KW-0479">Metal-binding</keyword>
<dbReference type="Proteomes" id="UP000054928">
    <property type="component" value="Unassembled WGS sequence"/>
</dbReference>
<dbReference type="SUPFAM" id="SSF57933">
    <property type="entry name" value="TAZ domain"/>
    <property type="match status" value="1"/>
</dbReference>
<dbReference type="InterPro" id="IPR035898">
    <property type="entry name" value="TAZ_dom_sf"/>
</dbReference>
<evidence type="ECO:0000256" key="4">
    <source>
        <dbReference type="PROSITE-ProRule" id="PRU00146"/>
    </source>
</evidence>
<dbReference type="InterPro" id="IPR047157">
    <property type="entry name" value="PHRF1/Atg35"/>
</dbReference>
<evidence type="ECO:0000256" key="2">
    <source>
        <dbReference type="ARBA" id="ARBA00022771"/>
    </source>
</evidence>
<dbReference type="PANTHER" id="PTHR12618">
    <property type="entry name" value="PHD AND RING FINGER DOMAIN-CONTAINING PROTEIN 1"/>
    <property type="match status" value="1"/>
</dbReference>
<dbReference type="GO" id="GO:0008270">
    <property type="term" value="F:zinc ion binding"/>
    <property type="evidence" value="ECO:0007669"/>
    <property type="project" value="UniProtKB-KW"/>
</dbReference>
<evidence type="ECO:0000256" key="1">
    <source>
        <dbReference type="ARBA" id="ARBA00022723"/>
    </source>
</evidence>
<dbReference type="InterPro" id="IPR011011">
    <property type="entry name" value="Znf_FYVE_PHD"/>
</dbReference>
<feature type="domain" description="PHD-type" evidence="5">
    <location>
        <begin position="103"/>
        <end position="153"/>
    </location>
</feature>
<evidence type="ECO:0000256" key="3">
    <source>
        <dbReference type="ARBA" id="ARBA00022833"/>
    </source>
</evidence>
<dbReference type="InterPro" id="IPR001965">
    <property type="entry name" value="Znf_PHD"/>
</dbReference>
<keyword evidence="3" id="KW-0862">Zinc</keyword>
<evidence type="ECO:0000259" key="5">
    <source>
        <dbReference type="PROSITE" id="PS50016"/>
    </source>
</evidence>
<dbReference type="EMBL" id="CCYD01000109">
    <property type="protein sequence ID" value="CEG36091.1"/>
    <property type="molecule type" value="Genomic_DNA"/>
</dbReference>
<accession>A0A0N7L3K0</accession>
<dbReference type="OrthoDB" id="432829at2759"/>
<dbReference type="PANTHER" id="PTHR12618:SF20">
    <property type="entry name" value="PHD AND RING FINGER DOMAIN-CONTAINING PROTEIN 1"/>
    <property type="match status" value="1"/>
</dbReference>
<organism evidence="6 7">
    <name type="scientific">Plasmopara halstedii</name>
    <name type="common">Downy mildew of sunflower</name>
    <dbReference type="NCBI Taxonomy" id="4781"/>
    <lineage>
        <taxon>Eukaryota</taxon>
        <taxon>Sar</taxon>
        <taxon>Stramenopiles</taxon>
        <taxon>Oomycota</taxon>
        <taxon>Peronosporomycetes</taxon>
        <taxon>Peronosporales</taxon>
        <taxon>Peronosporaceae</taxon>
        <taxon>Plasmopara</taxon>
    </lineage>
</organism>
<proteinExistence type="predicted"/>
<dbReference type="SUPFAM" id="SSF57903">
    <property type="entry name" value="FYVE/PHD zinc finger"/>
    <property type="match status" value="1"/>
</dbReference>
<sequence length="283" mass="32457">MSTRVRFDWEEAVAQDLDLQRIDAKGSRYESVAPSVKVEQLGPAQETSGTTPEFINIRDYTSESSSEIDMREVNPMDELSDFEPDPHTTWKSQDIDMDEKTSETACEVCKKSDREDEIMLCDDCNAEYHIFCLDPPLQSVPDESWYCPKCCDKYSTPSVVIKSENLVTTTIRPIPDNVEPNQNDPTAIPIAPMLENDPEKSNLLLIHACNCDEINCTHSEFQVLCRYMKRFLRCVCWVSHSDKWRSYRLARLTAELFAYHAMSCTVSQCNVPLCVKLREEEIV</sequence>
<dbReference type="Gene3D" id="2.30.30.1150">
    <property type="match status" value="1"/>
</dbReference>
<dbReference type="PROSITE" id="PS01359">
    <property type="entry name" value="ZF_PHD_1"/>
    <property type="match status" value="1"/>
</dbReference>
<protein>
    <submittedName>
        <fullName evidence="6">PHD Zn-finger protein</fullName>
    </submittedName>
</protein>
<dbReference type="InterPro" id="IPR019787">
    <property type="entry name" value="Znf_PHD-finger"/>
</dbReference>
<dbReference type="STRING" id="4781.A0A0N7L3K0"/>
<evidence type="ECO:0000313" key="7">
    <source>
        <dbReference type="Proteomes" id="UP000054928"/>
    </source>
</evidence>
<reference evidence="7" key="1">
    <citation type="submission" date="2014-09" db="EMBL/GenBank/DDBJ databases">
        <authorList>
            <person name="Sharma Rahul"/>
            <person name="Thines Marco"/>
        </authorList>
    </citation>
    <scope>NUCLEOTIDE SEQUENCE [LARGE SCALE GENOMIC DNA]</scope>
</reference>
<dbReference type="SMART" id="SM00249">
    <property type="entry name" value="PHD"/>
    <property type="match status" value="1"/>
</dbReference>
<evidence type="ECO:0000313" key="6">
    <source>
        <dbReference type="EMBL" id="CEG36091.1"/>
    </source>
</evidence>
<dbReference type="AlphaFoldDB" id="A0A0N7L3K0"/>
<dbReference type="Gene3D" id="1.20.1020.10">
    <property type="entry name" value="TAZ domain"/>
    <property type="match status" value="1"/>
</dbReference>
<dbReference type="GeneID" id="36395466"/>
<dbReference type="PROSITE" id="PS50016">
    <property type="entry name" value="ZF_PHD_2"/>
    <property type="match status" value="1"/>
</dbReference>
<dbReference type="Pfam" id="PF00628">
    <property type="entry name" value="PHD"/>
    <property type="match status" value="1"/>
</dbReference>
<keyword evidence="7" id="KW-1185">Reference proteome</keyword>